<evidence type="ECO:0000256" key="5">
    <source>
        <dbReference type="ARBA" id="ARBA00023136"/>
    </source>
</evidence>
<organism evidence="7 8">
    <name type="scientific">Photobacterium damselae subsp. damselae</name>
    <name type="common">Listonella damsela</name>
    <dbReference type="NCBI Taxonomy" id="85581"/>
    <lineage>
        <taxon>Bacteria</taxon>
        <taxon>Pseudomonadati</taxon>
        <taxon>Pseudomonadota</taxon>
        <taxon>Gammaproteobacteria</taxon>
        <taxon>Vibrionales</taxon>
        <taxon>Vibrionaceae</taxon>
        <taxon>Photobacterium</taxon>
    </lineage>
</organism>
<dbReference type="PANTHER" id="PTHR30250">
    <property type="entry name" value="PST FAMILY PREDICTED COLANIC ACID TRANSPORTER"/>
    <property type="match status" value="1"/>
</dbReference>
<feature type="transmembrane region" description="Helical" evidence="6">
    <location>
        <begin position="383"/>
        <end position="403"/>
    </location>
</feature>
<comment type="caution">
    <text evidence="7">The sequence shown here is derived from an EMBL/GenBank/DDBJ whole genome shotgun (WGS) entry which is preliminary data.</text>
</comment>
<feature type="transmembrane region" description="Helical" evidence="6">
    <location>
        <begin position="73"/>
        <end position="94"/>
    </location>
</feature>
<dbReference type="AlphaFoldDB" id="A0AAD3WXH3"/>
<evidence type="ECO:0000256" key="3">
    <source>
        <dbReference type="ARBA" id="ARBA00022692"/>
    </source>
</evidence>
<feature type="transmembrane region" description="Helical" evidence="6">
    <location>
        <begin position="39"/>
        <end position="61"/>
    </location>
</feature>
<gene>
    <name evidence="7" type="ORF">F6450_04630</name>
</gene>
<dbReference type="EMBL" id="VZUQ01000033">
    <property type="protein sequence ID" value="KAB1183217.1"/>
    <property type="molecule type" value="Genomic_DNA"/>
</dbReference>
<feature type="transmembrane region" description="Helical" evidence="6">
    <location>
        <begin position="281"/>
        <end position="306"/>
    </location>
</feature>
<dbReference type="RefSeq" id="WP_151182433.1">
    <property type="nucleotide sequence ID" value="NZ_VZUQ01000033.1"/>
</dbReference>
<reference evidence="7 8" key="1">
    <citation type="submission" date="2019-09" db="EMBL/GenBank/DDBJ databases">
        <title>Photobacterium damselae subsp. damselae CDC-2227-81, a human clinical isolate.</title>
        <authorList>
            <person name="Osorio C.R."/>
        </authorList>
    </citation>
    <scope>NUCLEOTIDE SEQUENCE [LARGE SCALE GENOMIC DNA]</scope>
    <source>
        <strain evidence="7 8">CDC-2227-81</strain>
    </source>
</reference>
<feature type="transmembrane region" description="Helical" evidence="6">
    <location>
        <begin position="159"/>
        <end position="181"/>
    </location>
</feature>
<feature type="transmembrane region" description="Helical" evidence="6">
    <location>
        <begin position="245"/>
        <end position="269"/>
    </location>
</feature>
<feature type="transmembrane region" description="Helical" evidence="6">
    <location>
        <begin position="106"/>
        <end position="122"/>
    </location>
</feature>
<dbReference type="Proteomes" id="UP000480943">
    <property type="component" value="Unassembled WGS sequence"/>
</dbReference>
<evidence type="ECO:0000256" key="1">
    <source>
        <dbReference type="ARBA" id="ARBA00004651"/>
    </source>
</evidence>
<sequence length="421" mass="48086">MLRKVTAIISGTLVAQLINVISLPILTRLFTPADIGVQNVFLSTLNILMPLVSLSLPMAIIQTKRNDEKYVNTAAILFTLLFIVFICIFFILFYDYMVSSFGTKHIYFLLIILIMTLFFNSYQQLIEYKLIKAGEYSAISKISVITSLYLNGFKILGGIFFSNFWCLLVAIFSAVPFKVLLQYNNIKIKKEEILFSLNTAKIKKTVFKYHDFILYRSPQALLSTLSLSIPLYFITLNSGLSEAAFYSLALTLLMLPVNLIGNSITTVLYPELVKIGKSKCAVNIVFKYFFVLVLVGCIISSIIFNFGSPIIDLFLGFKWIKTAEYASWLSIIMIFQLANRPIISAVTAFSYQHLMLWFEIIAFIVKIGVFYLAVIFFKGLDIIKIYSVISGGMYFIFSMYIVYRIKFDLGYKNEKENNNYK</sequence>
<keyword evidence="5 6" id="KW-0472">Membrane</keyword>
<evidence type="ECO:0000313" key="7">
    <source>
        <dbReference type="EMBL" id="KAB1183217.1"/>
    </source>
</evidence>
<proteinExistence type="predicted"/>
<keyword evidence="3 6" id="KW-0812">Transmembrane</keyword>
<dbReference type="PANTHER" id="PTHR30250:SF11">
    <property type="entry name" value="O-ANTIGEN TRANSPORTER-RELATED"/>
    <property type="match status" value="1"/>
</dbReference>
<keyword evidence="2" id="KW-1003">Cell membrane</keyword>
<protein>
    <submittedName>
        <fullName evidence="7">Oligosaccharide flippase family protein</fullName>
    </submittedName>
</protein>
<feature type="transmembrane region" description="Helical" evidence="6">
    <location>
        <begin position="326"/>
        <end position="349"/>
    </location>
</feature>
<evidence type="ECO:0000256" key="6">
    <source>
        <dbReference type="SAM" id="Phobius"/>
    </source>
</evidence>
<evidence type="ECO:0000256" key="4">
    <source>
        <dbReference type="ARBA" id="ARBA00022989"/>
    </source>
</evidence>
<evidence type="ECO:0000313" key="8">
    <source>
        <dbReference type="Proteomes" id="UP000480943"/>
    </source>
</evidence>
<name>A0AAD3WXH3_PHODD</name>
<keyword evidence="4 6" id="KW-1133">Transmembrane helix</keyword>
<comment type="subcellular location">
    <subcellularLocation>
        <location evidence="1">Cell membrane</location>
        <topology evidence="1">Multi-pass membrane protein</topology>
    </subcellularLocation>
</comment>
<feature type="transmembrane region" description="Helical" evidence="6">
    <location>
        <begin position="356"/>
        <end position="377"/>
    </location>
</feature>
<feature type="transmembrane region" description="Helical" evidence="6">
    <location>
        <begin position="7"/>
        <end position="27"/>
    </location>
</feature>
<dbReference type="InterPro" id="IPR050833">
    <property type="entry name" value="Poly_Biosynth_Transport"/>
</dbReference>
<dbReference type="GO" id="GO:0005886">
    <property type="term" value="C:plasma membrane"/>
    <property type="evidence" value="ECO:0007669"/>
    <property type="project" value="UniProtKB-SubCell"/>
</dbReference>
<feature type="transmembrane region" description="Helical" evidence="6">
    <location>
        <begin position="213"/>
        <end position="233"/>
    </location>
</feature>
<evidence type="ECO:0000256" key="2">
    <source>
        <dbReference type="ARBA" id="ARBA00022475"/>
    </source>
</evidence>
<dbReference type="Pfam" id="PF13440">
    <property type="entry name" value="Polysacc_synt_3"/>
    <property type="match status" value="1"/>
</dbReference>
<accession>A0AAD3WXH3</accession>